<dbReference type="EMBL" id="HAEG01009175">
    <property type="protein sequence ID" value="SBR83808.1"/>
    <property type="molecule type" value="Transcribed_RNA"/>
</dbReference>
<reference evidence="1" key="2">
    <citation type="submission" date="2016-06" db="EMBL/GenBank/DDBJ databases">
        <title>The genome of a short-lived fish provides insights into sex chromosome evolution and the genetic control of aging.</title>
        <authorList>
            <person name="Reichwald K."/>
            <person name="Felder M."/>
            <person name="Petzold A."/>
            <person name="Koch P."/>
            <person name="Groth M."/>
            <person name="Platzer M."/>
        </authorList>
    </citation>
    <scope>NUCLEOTIDE SEQUENCE</scope>
    <source>
        <tissue evidence="1">Brain</tissue>
    </source>
</reference>
<name>A0A1A8PRD3_9TELE</name>
<accession>A0A1A8PRD3</accession>
<proteinExistence type="predicted"/>
<reference evidence="1" key="1">
    <citation type="submission" date="2016-05" db="EMBL/GenBank/DDBJ databases">
        <authorList>
            <person name="Lavstsen T."/>
            <person name="Jespersen J.S."/>
        </authorList>
    </citation>
    <scope>NUCLEOTIDE SEQUENCE</scope>
    <source>
        <tissue evidence="1">Brain</tissue>
    </source>
</reference>
<feature type="non-terminal residue" evidence="1">
    <location>
        <position position="1"/>
    </location>
</feature>
<sequence length="65" mass="7293">LASPSQPYQQPGNCKLKTHIPFTVKSANTHSCLRSRTPPEPSDLRPSSSSYIKIKPFFTYLCLRA</sequence>
<organism evidence="1">
    <name type="scientific">Nothobranchius pienaari</name>
    <dbReference type="NCBI Taxonomy" id="704102"/>
    <lineage>
        <taxon>Eukaryota</taxon>
        <taxon>Metazoa</taxon>
        <taxon>Chordata</taxon>
        <taxon>Craniata</taxon>
        <taxon>Vertebrata</taxon>
        <taxon>Euteleostomi</taxon>
        <taxon>Actinopterygii</taxon>
        <taxon>Neopterygii</taxon>
        <taxon>Teleostei</taxon>
        <taxon>Neoteleostei</taxon>
        <taxon>Acanthomorphata</taxon>
        <taxon>Ovalentaria</taxon>
        <taxon>Atherinomorphae</taxon>
        <taxon>Cyprinodontiformes</taxon>
        <taxon>Nothobranchiidae</taxon>
        <taxon>Nothobranchius</taxon>
    </lineage>
</organism>
<protein>
    <submittedName>
        <fullName evidence="1">Uncharacterized protein</fullName>
    </submittedName>
</protein>
<gene>
    <name evidence="1" type="primary">Nfu_g_1_015753</name>
</gene>
<feature type="non-terminal residue" evidence="1">
    <location>
        <position position="65"/>
    </location>
</feature>
<evidence type="ECO:0000313" key="1">
    <source>
        <dbReference type="EMBL" id="SBR83808.1"/>
    </source>
</evidence>
<dbReference type="AlphaFoldDB" id="A0A1A8PRD3"/>